<dbReference type="SUPFAM" id="SSF46689">
    <property type="entry name" value="Homeodomain-like"/>
    <property type="match status" value="1"/>
</dbReference>
<evidence type="ECO:0000313" key="3">
    <source>
        <dbReference type="EMBL" id="KAI1618093.1"/>
    </source>
</evidence>
<dbReference type="EMBL" id="MU404350">
    <property type="protein sequence ID" value="KAI1618093.1"/>
    <property type="molecule type" value="Genomic_DNA"/>
</dbReference>
<dbReference type="AlphaFoldDB" id="A0AAN6E793"/>
<protein>
    <recommendedName>
        <fullName evidence="2">Myb-like domain-containing protein</fullName>
    </recommendedName>
</protein>
<dbReference type="Pfam" id="PF13921">
    <property type="entry name" value="Myb_DNA-bind_6"/>
    <property type="match status" value="1"/>
</dbReference>
<dbReference type="SMART" id="SM00717">
    <property type="entry name" value="SANT"/>
    <property type="match status" value="1"/>
</dbReference>
<gene>
    <name evidence="3" type="ORF">EDD36DRAFT_21946</name>
</gene>
<feature type="region of interest" description="Disordered" evidence="1">
    <location>
        <begin position="85"/>
        <end position="113"/>
    </location>
</feature>
<comment type="caution">
    <text evidence="3">The sequence shown here is derived from an EMBL/GenBank/DDBJ whole genome shotgun (WGS) entry which is preliminary data.</text>
</comment>
<accession>A0AAN6E793</accession>
<dbReference type="InterPro" id="IPR009057">
    <property type="entry name" value="Homeodomain-like_sf"/>
</dbReference>
<feature type="compositionally biased region" description="Basic residues" evidence="1">
    <location>
        <begin position="207"/>
        <end position="217"/>
    </location>
</feature>
<proteinExistence type="predicted"/>
<evidence type="ECO:0000313" key="4">
    <source>
        <dbReference type="Proteomes" id="UP001203852"/>
    </source>
</evidence>
<reference evidence="3" key="1">
    <citation type="journal article" date="2022" name="bioRxiv">
        <title>Deciphering the potential niche of two novel black yeast fungi from a biological soil crust based on their genomes, phenotypes, and melanin regulation.</title>
        <authorList>
            <consortium name="DOE Joint Genome Institute"/>
            <person name="Carr E.C."/>
            <person name="Barton Q."/>
            <person name="Grambo S."/>
            <person name="Sullivan M."/>
            <person name="Renfro C.M."/>
            <person name="Kuo A."/>
            <person name="Pangilinan J."/>
            <person name="Lipzen A."/>
            <person name="Keymanesh K."/>
            <person name="Savage E."/>
            <person name="Barry K."/>
            <person name="Grigoriev I.V."/>
            <person name="Riekhof W.R."/>
            <person name="Harris S.S."/>
        </authorList>
    </citation>
    <scope>NUCLEOTIDE SEQUENCE</scope>
    <source>
        <strain evidence="3">JF 03-4F</strain>
    </source>
</reference>
<dbReference type="CDD" id="cd00167">
    <property type="entry name" value="SANT"/>
    <property type="match status" value="1"/>
</dbReference>
<dbReference type="InterPro" id="IPR001005">
    <property type="entry name" value="SANT/Myb"/>
</dbReference>
<keyword evidence="4" id="KW-1185">Reference proteome</keyword>
<feature type="region of interest" description="Disordered" evidence="1">
    <location>
        <begin position="207"/>
        <end position="269"/>
    </location>
</feature>
<evidence type="ECO:0000259" key="2">
    <source>
        <dbReference type="PROSITE" id="PS50090"/>
    </source>
</evidence>
<name>A0AAN6E793_9EURO</name>
<dbReference type="Proteomes" id="UP001203852">
    <property type="component" value="Unassembled WGS sequence"/>
</dbReference>
<dbReference type="Gene3D" id="1.10.10.60">
    <property type="entry name" value="Homeodomain-like"/>
    <property type="match status" value="1"/>
</dbReference>
<evidence type="ECO:0000256" key="1">
    <source>
        <dbReference type="SAM" id="MobiDB-lite"/>
    </source>
</evidence>
<feature type="compositionally biased region" description="Basic and acidic residues" evidence="1">
    <location>
        <begin position="228"/>
        <end position="239"/>
    </location>
</feature>
<feature type="domain" description="Myb-like" evidence="2">
    <location>
        <begin position="108"/>
        <end position="152"/>
    </location>
</feature>
<organism evidence="3 4">
    <name type="scientific">Exophiala viscosa</name>
    <dbReference type="NCBI Taxonomy" id="2486360"/>
    <lineage>
        <taxon>Eukaryota</taxon>
        <taxon>Fungi</taxon>
        <taxon>Dikarya</taxon>
        <taxon>Ascomycota</taxon>
        <taxon>Pezizomycotina</taxon>
        <taxon>Eurotiomycetes</taxon>
        <taxon>Chaetothyriomycetidae</taxon>
        <taxon>Chaetothyriales</taxon>
        <taxon>Herpotrichiellaceae</taxon>
        <taxon>Exophiala</taxon>
    </lineage>
</organism>
<dbReference type="PROSITE" id="PS50090">
    <property type="entry name" value="MYB_LIKE"/>
    <property type="match status" value="1"/>
</dbReference>
<feature type="compositionally biased region" description="Polar residues" evidence="1">
    <location>
        <begin position="90"/>
        <end position="99"/>
    </location>
</feature>
<sequence length="294" mass="33363">MSIITRPVMPPQRTIRRPSERAVPYSLRDSANMSSATHMAATMTPNMAAWPPPPQQPTMSWAEQHLQDPQMQYAQQTMMPTYMQPVRPQSMPNIHNAQESGPRPGQSGPWTPEEDETLIKAKGEGLAWDEIHRRYFPHKTGNACRKRHDRLLIKARDPTWDEARTQKVVSRYNRVREQVWRSIADSVGEKWEDVERVILQQGCRGLRTRPQHGRTRSRASSGQAALGEWDHISSSTEERENTDDSGISLGHAGHSRRASEIGAGQPQSLPKVQYLLSEADMHYPYAPYRGGEGQ</sequence>